<organism evidence="1 2">
    <name type="scientific">Dryococelus australis</name>
    <dbReference type="NCBI Taxonomy" id="614101"/>
    <lineage>
        <taxon>Eukaryota</taxon>
        <taxon>Metazoa</taxon>
        <taxon>Ecdysozoa</taxon>
        <taxon>Arthropoda</taxon>
        <taxon>Hexapoda</taxon>
        <taxon>Insecta</taxon>
        <taxon>Pterygota</taxon>
        <taxon>Neoptera</taxon>
        <taxon>Polyneoptera</taxon>
        <taxon>Phasmatodea</taxon>
        <taxon>Verophasmatodea</taxon>
        <taxon>Anareolatae</taxon>
        <taxon>Phasmatidae</taxon>
        <taxon>Eurycanthinae</taxon>
        <taxon>Dryococelus</taxon>
    </lineage>
</organism>
<sequence length="258" mass="29606">MQAHYHFTVAALNEPTYYPHNINHEPAILDVFATNIQVITDMEVKQEMRSGHANVIVILTLPNSRQPYKLLQTDWEKFENPIKEDCPEFKEDEIPDINTEIKGVPKPNYNITMNELEDYWKKWAIKVNCTKSALIIFHKRKDNDTKLHLNNEETIKYLGVHLDEKLTSSNTTPMPQTQPWENSYRDGLWEGTKVGDCLVGPVLVVIITLEHHASWMGLPGTLKTGESSWSNQGTSKPIHIHNSRHSNIHTKIAIHTTP</sequence>
<evidence type="ECO:0000313" key="2">
    <source>
        <dbReference type="Proteomes" id="UP001159363"/>
    </source>
</evidence>
<proteinExistence type="predicted"/>
<keyword evidence="2" id="KW-1185">Reference proteome</keyword>
<protein>
    <submittedName>
        <fullName evidence="1">Uncharacterized protein</fullName>
    </submittedName>
</protein>
<gene>
    <name evidence="1" type="ORF">PR048_008839</name>
</gene>
<accession>A0ABQ9HY94</accession>
<dbReference type="Proteomes" id="UP001159363">
    <property type="component" value="Chromosome 3"/>
</dbReference>
<reference evidence="1 2" key="1">
    <citation type="submission" date="2023-02" db="EMBL/GenBank/DDBJ databases">
        <title>LHISI_Scaffold_Assembly.</title>
        <authorList>
            <person name="Stuart O.P."/>
            <person name="Cleave R."/>
            <person name="Magrath M.J.L."/>
            <person name="Mikheyev A.S."/>
        </authorList>
    </citation>
    <scope>NUCLEOTIDE SEQUENCE [LARGE SCALE GENOMIC DNA]</scope>
    <source>
        <strain evidence="1">Daus_M_001</strain>
        <tissue evidence="1">Leg muscle</tissue>
    </source>
</reference>
<comment type="caution">
    <text evidence="1">The sequence shown here is derived from an EMBL/GenBank/DDBJ whole genome shotgun (WGS) entry which is preliminary data.</text>
</comment>
<evidence type="ECO:0000313" key="1">
    <source>
        <dbReference type="EMBL" id="KAJ8889340.1"/>
    </source>
</evidence>
<dbReference type="EMBL" id="JARBHB010000003">
    <property type="protein sequence ID" value="KAJ8889340.1"/>
    <property type="molecule type" value="Genomic_DNA"/>
</dbReference>
<name>A0ABQ9HY94_9NEOP</name>